<dbReference type="PANTHER" id="PTHR43454">
    <property type="entry name" value="GLYCERALDEHYDE-3-PHOSPHATE DEHYDROGENASE"/>
    <property type="match status" value="1"/>
</dbReference>
<dbReference type="CDD" id="cd18126">
    <property type="entry name" value="GAPDH_I_C"/>
    <property type="match status" value="1"/>
</dbReference>
<evidence type="ECO:0000256" key="1">
    <source>
        <dbReference type="ARBA" id="ARBA00007406"/>
    </source>
</evidence>
<organism evidence="6 7">
    <name type="scientific">Geotalea uraniireducens (strain Rf4)</name>
    <name type="common">Geobacter uraniireducens</name>
    <dbReference type="NCBI Taxonomy" id="351605"/>
    <lineage>
        <taxon>Bacteria</taxon>
        <taxon>Pseudomonadati</taxon>
        <taxon>Thermodesulfobacteriota</taxon>
        <taxon>Desulfuromonadia</taxon>
        <taxon>Geobacterales</taxon>
        <taxon>Geobacteraceae</taxon>
        <taxon>Geotalea</taxon>
    </lineage>
</organism>
<dbReference type="STRING" id="351605.Gura_1570"/>
<evidence type="ECO:0000256" key="3">
    <source>
        <dbReference type="RuleBase" id="RU000397"/>
    </source>
</evidence>
<dbReference type="NCBIfam" id="TIGR01534">
    <property type="entry name" value="GAPDH-I"/>
    <property type="match status" value="1"/>
</dbReference>
<dbReference type="Pfam" id="PF02800">
    <property type="entry name" value="Gp_dh_C"/>
    <property type="match status" value="1"/>
</dbReference>
<dbReference type="Proteomes" id="UP000006695">
    <property type="component" value="Chromosome"/>
</dbReference>
<dbReference type="GO" id="GO:0051287">
    <property type="term" value="F:NAD binding"/>
    <property type="evidence" value="ECO:0007669"/>
    <property type="project" value="InterPro"/>
</dbReference>
<dbReference type="SMART" id="SM00846">
    <property type="entry name" value="Gp_dh_N"/>
    <property type="match status" value="1"/>
</dbReference>
<dbReference type="AlphaFoldDB" id="A5GEB1"/>
<evidence type="ECO:0000256" key="4">
    <source>
        <dbReference type="RuleBase" id="RU361160"/>
    </source>
</evidence>
<dbReference type="EC" id="1.2.1.-" evidence="4"/>
<gene>
    <name evidence="6" type="ordered locus">Gura_1570</name>
</gene>
<dbReference type="InterPro" id="IPR006424">
    <property type="entry name" value="Glyceraldehyde-3-P_DH_1"/>
</dbReference>
<feature type="domain" description="Glyceraldehyde 3-phosphate dehydrogenase NAD(P) binding" evidence="5">
    <location>
        <begin position="131"/>
        <end position="292"/>
    </location>
</feature>
<accession>A5GEB1</accession>
<reference evidence="6 7" key="1">
    <citation type="submission" date="2007-05" db="EMBL/GenBank/DDBJ databases">
        <title>Complete sequence of Geobacter uraniireducens Rf4.</title>
        <authorList>
            <consortium name="US DOE Joint Genome Institute"/>
            <person name="Copeland A."/>
            <person name="Lucas S."/>
            <person name="Lapidus A."/>
            <person name="Barry K."/>
            <person name="Detter J.C."/>
            <person name="Glavina del Rio T."/>
            <person name="Hammon N."/>
            <person name="Israni S."/>
            <person name="Dalin E."/>
            <person name="Tice H."/>
            <person name="Pitluck S."/>
            <person name="Chertkov O."/>
            <person name="Brettin T."/>
            <person name="Bruce D."/>
            <person name="Han C."/>
            <person name="Schmutz J."/>
            <person name="Larimer F."/>
            <person name="Land M."/>
            <person name="Hauser L."/>
            <person name="Kyrpides N."/>
            <person name="Mikhailova N."/>
            <person name="Shelobolina E."/>
            <person name="Aklujkar M."/>
            <person name="Lovley D."/>
            <person name="Richardson P."/>
        </authorList>
    </citation>
    <scope>NUCLEOTIDE SEQUENCE [LARGE SCALE GENOMIC DNA]</scope>
    <source>
        <strain evidence="6 7">Rf4</strain>
    </source>
</reference>
<dbReference type="PROSITE" id="PS00071">
    <property type="entry name" value="GAPDH"/>
    <property type="match status" value="1"/>
</dbReference>
<dbReference type="KEGG" id="gur:Gura_1570"/>
<dbReference type="RefSeq" id="WP_011938477.1">
    <property type="nucleotide sequence ID" value="NC_009483.1"/>
</dbReference>
<sequence>MNNKKQEAHLKEWQCLEEYAEQMLPMIGRLYRDHNIVTSVYGRSLVNNPTIDILKAHRFARLILESELTVRDTFPIIEAITRLDLAPARIDIGKLTVRYQAMGGTMTVDDFVRQELAAINTGRTTLLSEPQDIVLYGFGRIGRLLARILVEKAGSGEKLRLRAAVVRKGSADDLVKRASLLRRDSVHGQFHGIITIDEEENAIIANGNMIRIIYADAPENVDYTQYGIHNAILIDNTGKWRDREGLGRHLKAKGIAKVLLTAPGKGDIPNVVSGVNNELITSEESIFSAASCTTNAIVPVLKAVNDRFGIVNGHVETCHSYTNDQNLIDNYHKASRRGRSAPLNMVITETGAAKAVAKVLPELTGKLTGNAIRVPTPNVSLAILNLELAQPVDINAINGYLREISLDSPLQNQIDYTNSPEVVSSDFVGSRHAGVVDSLATITKGNRCVLYVWYDNEFGYSCQVVRMVQKMAGLELPSFPS</sequence>
<dbReference type="Gene3D" id="3.40.50.720">
    <property type="entry name" value="NAD(P)-binding Rossmann-like Domain"/>
    <property type="match status" value="1"/>
</dbReference>
<dbReference type="PANTHER" id="PTHR43454:SF1">
    <property type="entry name" value="GLYCERALDEHYDE 3-PHOSPHATE DEHYDROGENASE NAD(P) BINDING DOMAIN-CONTAINING PROTEIN"/>
    <property type="match status" value="1"/>
</dbReference>
<dbReference type="InterPro" id="IPR020831">
    <property type="entry name" value="GlycerAld/Erythrose_P_DH"/>
</dbReference>
<proteinExistence type="inferred from homology"/>
<dbReference type="OrthoDB" id="9803304at2"/>
<dbReference type="NCBIfam" id="NF006139">
    <property type="entry name" value="PRK08289.1"/>
    <property type="match status" value="1"/>
</dbReference>
<dbReference type="HOGENOM" id="CLU_030140_1_2_7"/>
<dbReference type="Pfam" id="PF00044">
    <property type="entry name" value="Gp_dh_N"/>
    <property type="match status" value="1"/>
</dbReference>
<dbReference type="Gene3D" id="3.30.360.10">
    <property type="entry name" value="Dihydrodipicolinate Reductase, domain 2"/>
    <property type="match status" value="1"/>
</dbReference>
<dbReference type="CDD" id="cd05214">
    <property type="entry name" value="GAPDH_I_N"/>
    <property type="match status" value="1"/>
</dbReference>
<keyword evidence="7" id="KW-1185">Reference proteome</keyword>
<dbReference type="GO" id="GO:0050661">
    <property type="term" value="F:NADP binding"/>
    <property type="evidence" value="ECO:0007669"/>
    <property type="project" value="InterPro"/>
</dbReference>
<dbReference type="SUPFAM" id="SSF51735">
    <property type="entry name" value="NAD(P)-binding Rossmann-fold domains"/>
    <property type="match status" value="1"/>
</dbReference>
<evidence type="ECO:0000313" key="6">
    <source>
        <dbReference type="EMBL" id="ABQ25766.1"/>
    </source>
</evidence>
<protein>
    <recommendedName>
        <fullName evidence="4">Glyceraldehyde-3-phosphate dehydrogenase</fullName>
        <ecNumber evidence="4">1.2.1.-</ecNumber>
    </recommendedName>
</protein>
<keyword evidence="2 4" id="KW-0560">Oxidoreductase</keyword>
<dbReference type="GO" id="GO:0006006">
    <property type="term" value="P:glucose metabolic process"/>
    <property type="evidence" value="ECO:0007669"/>
    <property type="project" value="InterPro"/>
</dbReference>
<comment type="similarity">
    <text evidence="1 3">Belongs to the glyceraldehyde-3-phosphate dehydrogenase family.</text>
</comment>
<dbReference type="GO" id="GO:0016620">
    <property type="term" value="F:oxidoreductase activity, acting on the aldehyde or oxo group of donors, NAD or NADP as acceptor"/>
    <property type="evidence" value="ECO:0007669"/>
    <property type="project" value="InterPro"/>
</dbReference>
<dbReference type="InterPro" id="IPR020829">
    <property type="entry name" value="GlycerAld_3-P_DH_cat"/>
</dbReference>
<dbReference type="InterPro" id="IPR020830">
    <property type="entry name" value="GlycerAld_3-P_DH_AS"/>
</dbReference>
<dbReference type="InterPro" id="IPR020828">
    <property type="entry name" value="GlycerAld_3-P_DH_NAD(P)-bd"/>
</dbReference>
<dbReference type="EMBL" id="CP000698">
    <property type="protein sequence ID" value="ABQ25766.1"/>
    <property type="molecule type" value="Genomic_DNA"/>
</dbReference>
<name>A5GEB1_GEOUR</name>
<evidence type="ECO:0000259" key="5">
    <source>
        <dbReference type="SMART" id="SM00846"/>
    </source>
</evidence>
<dbReference type="PRINTS" id="PR00078">
    <property type="entry name" value="G3PDHDRGNASE"/>
</dbReference>
<dbReference type="SUPFAM" id="SSF55347">
    <property type="entry name" value="Glyceraldehyde-3-phosphate dehydrogenase-like, C-terminal domain"/>
    <property type="match status" value="1"/>
</dbReference>
<evidence type="ECO:0000313" key="7">
    <source>
        <dbReference type="Proteomes" id="UP000006695"/>
    </source>
</evidence>
<dbReference type="InterPro" id="IPR036291">
    <property type="entry name" value="NAD(P)-bd_dom_sf"/>
</dbReference>
<evidence type="ECO:0000256" key="2">
    <source>
        <dbReference type="ARBA" id="ARBA00023002"/>
    </source>
</evidence>